<proteinExistence type="predicted"/>
<reference evidence="2" key="1">
    <citation type="submission" date="2016-07" db="EMBL/GenBank/DDBJ databases">
        <title>De novo transcriptome assembly of four accessions of the metal hyperaccumulator plant Noccaea caerulescens.</title>
        <authorList>
            <person name="Blande D."/>
            <person name="Halimaa P."/>
            <person name="Tervahauta A.I."/>
            <person name="Aarts M.G."/>
            <person name="Karenlampi S.O."/>
        </authorList>
    </citation>
    <scope>NUCLEOTIDE SEQUENCE</scope>
</reference>
<gene>
    <name evidence="2" type="ORF">MP_TR26532_c0_g1_i1_g.77314</name>
</gene>
<organism evidence="2">
    <name type="scientific">Noccaea caerulescens</name>
    <name type="common">Alpine penny-cress</name>
    <name type="synonym">Thlaspi caerulescens</name>
    <dbReference type="NCBI Taxonomy" id="107243"/>
    <lineage>
        <taxon>Eukaryota</taxon>
        <taxon>Viridiplantae</taxon>
        <taxon>Streptophyta</taxon>
        <taxon>Embryophyta</taxon>
        <taxon>Tracheophyta</taxon>
        <taxon>Spermatophyta</taxon>
        <taxon>Magnoliopsida</taxon>
        <taxon>eudicotyledons</taxon>
        <taxon>Gunneridae</taxon>
        <taxon>Pentapetalae</taxon>
        <taxon>rosids</taxon>
        <taxon>malvids</taxon>
        <taxon>Brassicales</taxon>
        <taxon>Brassicaceae</taxon>
        <taxon>Coluteocarpeae</taxon>
        <taxon>Noccaea</taxon>
    </lineage>
</organism>
<sequence length="87" mass="10506">MIKMKNNEYDELRNQYARLEPELRRKAEMEISLQEQQNHIVGMAADIEGYERRLKAQEQELEREKNFTNEFAFKIIVLSCEIERLSQ</sequence>
<keyword evidence="1" id="KW-0175">Coiled coil</keyword>
<feature type="coiled-coil region" evidence="1">
    <location>
        <begin position="2"/>
        <end position="67"/>
    </location>
</feature>
<evidence type="ECO:0000256" key="1">
    <source>
        <dbReference type="SAM" id="Coils"/>
    </source>
</evidence>
<dbReference type="AlphaFoldDB" id="A0A1J3IJ80"/>
<protein>
    <submittedName>
        <fullName evidence="2">Uncharacterized protein</fullName>
    </submittedName>
</protein>
<dbReference type="EMBL" id="GEVM01025925">
    <property type="protein sequence ID" value="JAU80013.1"/>
    <property type="molecule type" value="Transcribed_RNA"/>
</dbReference>
<name>A0A1J3IJ80_NOCCA</name>
<accession>A0A1J3IJ80</accession>
<evidence type="ECO:0000313" key="2">
    <source>
        <dbReference type="EMBL" id="JAU80013.1"/>
    </source>
</evidence>